<evidence type="ECO:0000256" key="10">
    <source>
        <dbReference type="PROSITE-ProRule" id="PRU00221"/>
    </source>
</evidence>
<evidence type="ECO:0000256" key="1">
    <source>
        <dbReference type="ARBA" id="ARBA00004245"/>
    </source>
</evidence>
<organism evidence="11 12">
    <name type="scientific">Puccinia coronata f. sp. avenae</name>
    <dbReference type="NCBI Taxonomy" id="200324"/>
    <lineage>
        <taxon>Eukaryota</taxon>
        <taxon>Fungi</taxon>
        <taxon>Dikarya</taxon>
        <taxon>Basidiomycota</taxon>
        <taxon>Pucciniomycotina</taxon>
        <taxon>Pucciniomycetes</taxon>
        <taxon>Pucciniales</taxon>
        <taxon>Pucciniaceae</taxon>
        <taxon>Puccinia</taxon>
    </lineage>
</organism>
<dbReference type="PROSITE" id="PS50082">
    <property type="entry name" value="WD_REPEATS_2"/>
    <property type="match status" value="1"/>
</dbReference>
<keyword evidence="7" id="KW-0206">Cytoskeleton</keyword>
<keyword evidence="5" id="KW-0677">Repeat</keyword>
<evidence type="ECO:0000256" key="8">
    <source>
        <dbReference type="ARBA" id="ARBA00041244"/>
    </source>
</evidence>
<dbReference type="PIRSF" id="PIRSF038093">
    <property type="entry name" value="ARP2/3_su1"/>
    <property type="match status" value="1"/>
</dbReference>
<comment type="similarity">
    <text evidence="2">Belongs to the WD repeat ARPC1 family.</text>
</comment>
<evidence type="ECO:0000313" key="12">
    <source>
        <dbReference type="Proteomes" id="UP000235388"/>
    </source>
</evidence>
<keyword evidence="6" id="KW-0009">Actin-binding</keyword>
<dbReference type="SUPFAM" id="SSF50978">
    <property type="entry name" value="WD40 repeat-like"/>
    <property type="match status" value="1"/>
</dbReference>
<evidence type="ECO:0000256" key="7">
    <source>
        <dbReference type="ARBA" id="ARBA00023212"/>
    </source>
</evidence>
<keyword evidence="3" id="KW-0963">Cytoplasm</keyword>
<name>A0A2N5SWC1_9BASI</name>
<reference evidence="11 12" key="1">
    <citation type="submission" date="2017-11" db="EMBL/GenBank/DDBJ databases">
        <title>De novo assembly and phasing of dikaryotic genomes from two isolates of Puccinia coronata f. sp. avenae, the causal agent of oat crown rust.</title>
        <authorList>
            <person name="Miller M.E."/>
            <person name="Zhang Y."/>
            <person name="Omidvar V."/>
            <person name="Sperschneider J."/>
            <person name="Schwessinger B."/>
            <person name="Raley C."/>
            <person name="Palmer J.M."/>
            <person name="Garnica D."/>
            <person name="Upadhyaya N."/>
            <person name="Rathjen J."/>
            <person name="Taylor J.M."/>
            <person name="Park R.F."/>
            <person name="Dodds P.N."/>
            <person name="Hirsch C.D."/>
            <person name="Kianian S.F."/>
            <person name="Figueroa M."/>
        </authorList>
    </citation>
    <scope>NUCLEOTIDE SEQUENCE [LARGE SCALE GENOMIC DNA]</scope>
    <source>
        <strain evidence="11">12NC29</strain>
    </source>
</reference>
<dbReference type="PANTHER" id="PTHR10709:SF2">
    <property type="entry name" value="ACTIN-RELATED PROTEIN 2_3 COMPLEX SUBUNIT"/>
    <property type="match status" value="1"/>
</dbReference>
<dbReference type="GO" id="GO:0051015">
    <property type="term" value="F:actin filament binding"/>
    <property type="evidence" value="ECO:0007669"/>
    <property type="project" value="TreeGrafter"/>
</dbReference>
<evidence type="ECO:0000256" key="5">
    <source>
        <dbReference type="ARBA" id="ARBA00022737"/>
    </source>
</evidence>
<accession>A0A2N5SWC1</accession>
<evidence type="ECO:0000256" key="4">
    <source>
        <dbReference type="ARBA" id="ARBA00022574"/>
    </source>
</evidence>
<feature type="repeat" description="WD" evidence="10">
    <location>
        <begin position="56"/>
        <end position="88"/>
    </location>
</feature>
<gene>
    <name evidence="11" type="ORF">PCANC_08008</name>
</gene>
<dbReference type="STRING" id="200324.A0A2N5SWC1"/>
<dbReference type="AlphaFoldDB" id="A0A2N5SWC1"/>
<dbReference type="InterPro" id="IPR036322">
    <property type="entry name" value="WD40_repeat_dom_sf"/>
</dbReference>
<dbReference type="GO" id="GO:0005885">
    <property type="term" value="C:Arp2/3 protein complex"/>
    <property type="evidence" value="ECO:0007669"/>
    <property type="project" value="InterPro"/>
</dbReference>
<proteinExistence type="inferred from homology"/>
<dbReference type="PANTHER" id="PTHR10709">
    <property type="entry name" value="ACTIN-RELATED PROTEIN 2/3 COMPLEX SUBUNIT 1"/>
    <property type="match status" value="1"/>
</dbReference>
<comment type="caution">
    <text evidence="11">The sequence shown here is derived from an EMBL/GenBank/DDBJ whole genome shotgun (WGS) entry which is preliminary data.</text>
</comment>
<dbReference type="Proteomes" id="UP000235388">
    <property type="component" value="Unassembled WGS sequence"/>
</dbReference>
<evidence type="ECO:0000256" key="9">
    <source>
        <dbReference type="ARBA" id="ARBA00041789"/>
    </source>
</evidence>
<evidence type="ECO:0000313" key="11">
    <source>
        <dbReference type="EMBL" id="PLW17539.1"/>
    </source>
</evidence>
<dbReference type="FunFam" id="2.130.10.10:FF:001954">
    <property type="entry name" value="Actin-related protein 2/3 complex subunit"/>
    <property type="match status" value="1"/>
</dbReference>
<comment type="subcellular location">
    <subcellularLocation>
        <location evidence="1">Cytoplasm</location>
        <location evidence="1">Cytoskeleton</location>
    </subcellularLocation>
</comment>
<keyword evidence="4 10" id="KW-0853">WD repeat</keyword>
<dbReference type="InterPro" id="IPR017383">
    <property type="entry name" value="ARPC1"/>
</dbReference>
<dbReference type="InterPro" id="IPR001680">
    <property type="entry name" value="WD40_rpt"/>
</dbReference>
<protein>
    <recommendedName>
        <fullName evidence="8">Arp2/3 complex 41 kDa subunit</fullName>
    </recommendedName>
    <alternativeName>
        <fullName evidence="9">p41-ARC</fullName>
    </alternativeName>
</protein>
<dbReference type="Pfam" id="PF00400">
    <property type="entry name" value="WD40"/>
    <property type="match status" value="2"/>
</dbReference>
<dbReference type="PROSITE" id="PS50294">
    <property type="entry name" value="WD_REPEATS_REGION"/>
    <property type="match status" value="1"/>
</dbReference>
<dbReference type="SMART" id="SM00320">
    <property type="entry name" value="WD40"/>
    <property type="match status" value="6"/>
</dbReference>
<dbReference type="OrthoDB" id="406844at2759"/>
<dbReference type="InterPro" id="IPR015943">
    <property type="entry name" value="WD40/YVTN_repeat-like_dom_sf"/>
</dbReference>
<keyword evidence="12" id="KW-1185">Reference proteome</keyword>
<dbReference type="GO" id="GO:0034314">
    <property type="term" value="P:Arp2/3 complex-mediated actin nucleation"/>
    <property type="evidence" value="ECO:0007669"/>
    <property type="project" value="InterPro"/>
</dbReference>
<dbReference type="EMBL" id="PGCJ01000848">
    <property type="protein sequence ID" value="PLW17539.1"/>
    <property type="molecule type" value="Genomic_DNA"/>
</dbReference>
<evidence type="ECO:0000256" key="6">
    <source>
        <dbReference type="ARBA" id="ARBA00023203"/>
    </source>
</evidence>
<sequence>MAQEINQLAADPITAHAFNADRTKLAVCENSNEVKIYQKIPGKPNTASIWSTIHTLSDHDKVVTSIDWAPQRNQIVTASQDRNAYVWQYGPDPADPSKPAGWQPTLVLLRLNRSATFVRWSPDEAKFAVGSGARAIAVCQYDDESNWWVAKHLKKPLRSTVLSVAWHPNSVLLAAGSADATCRVLSAYIKGVDSKPTPTVWGERIPFNTICGDFSAPSGGWVHDVCFSPSGDALAFVSHDSAVTIVYPSGPDSAPHAMHVIKLPSLPFISLSFCTEDSFVAAGHDCQPMVFQGTAQAGWKLVKTLDEGKSSSATQSPRQAVAGGGIGRLNNEAFNLFRSADTRGVMSPAEGAATSGNRAGVDTVHSNTITSIRHFAGQPGAVSHLSTSGVDGKLVIWDFNGGTAAGITKASSSIRI</sequence>
<evidence type="ECO:0000256" key="3">
    <source>
        <dbReference type="ARBA" id="ARBA00022490"/>
    </source>
</evidence>
<dbReference type="Gene3D" id="2.130.10.10">
    <property type="entry name" value="YVTN repeat-like/Quinoprotein amine dehydrogenase"/>
    <property type="match status" value="1"/>
</dbReference>
<evidence type="ECO:0000256" key="2">
    <source>
        <dbReference type="ARBA" id="ARBA00006260"/>
    </source>
</evidence>